<dbReference type="InterPro" id="IPR027417">
    <property type="entry name" value="P-loop_NTPase"/>
</dbReference>
<dbReference type="Gene3D" id="3.40.50.300">
    <property type="entry name" value="P-loop containing nucleotide triphosphate hydrolases"/>
    <property type="match status" value="1"/>
</dbReference>
<feature type="transmembrane region" description="Helical" evidence="2">
    <location>
        <begin position="602"/>
        <end position="622"/>
    </location>
</feature>
<sequence>MTRKRLGRARGQASNTGPAVATGSSFANSGVIGMVINSITASPPPSWESRLRDAVGQLARHSRRYGMEQEKRRGVLTPPPIQVRFTTAPEDLVAQLANILGTRLDGVPEPLELDGRLDEIANVYRRTSGQLVILGERGSGKSVVAQRLALELLESRRPDQDPVPVVFALHDWDPATELRDWLAARLVRDNNGLDITDSSGVSLAEALLDDGLILPVLDGFDEVSPGLQTAALRKLSDTAMPLLLTSVTDAYVRAVRGSRTLARAAVVVLGSLTPDDIRLYLPRTAPTRSSAAEWESALALASASKGDLAATPVGQALSTPLMVGLARVIYSDGPHDPKELLDTKRFATASAMETHLLEQFVPAVYEQRQRWRAGDASRWLGYLAQRPGGRDIAWWTLADSVPRCQRALAFALPAMFLGALTGHLAYGGAGGLVGSALLLLGALIGWSNSPVPARLALRVSGRARYALAQLVVGPVGGLTVALIGYPAVQHWGWLALAPAGGAGSALGNLLSNRARHRDPDEGNRPLRLDVGLGVVGGSVGGLAVGCACLLAHVPPSKGSYGAWLILGGVIGLAFAMGAVALAPAGVDHAVTPRALLRSNRQYAIFQTLTVGIAYGLVAGALTDPVKGIIVGTAIGIAFGVGAHAWGRWLIVVRFWLPLTGRLPWRVWGFLADAHQRDILRQAGAVYEFRHARLQDNLAARYHAAHPRGLRVRADISAAEVPLQ</sequence>
<protein>
    <recommendedName>
        <fullName evidence="3">NACHT domain-containing protein</fullName>
    </recommendedName>
</protein>
<feature type="transmembrane region" description="Helical" evidence="2">
    <location>
        <begin position="560"/>
        <end position="581"/>
    </location>
</feature>
<name>A0A8D3WDH3_STRFA</name>
<feature type="domain" description="NACHT" evidence="3">
    <location>
        <begin position="131"/>
        <end position="282"/>
    </location>
</feature>
<feature type="compositionally biased region" description="Polar residues" evidence="1">
    <location>
        <begin position="12"/>
        <end position="23"/>
    </location>
</feature>
<feature type="transmembrane region" description="Helical" evidence="2">
    <location>
        <begin position="530"/>
        <end position="554"/>
    </location>
</feature>
<evidence type="ECO:0000256" key="1">
    <source>
        <dbReference type="SAM" id="MobiDB-lite"/>
    </source>
</evidence>
<dbReference type="Pfam" id="PF05729">
    <property type="entry name" value="NACHT"/>
    <property type="match status" value="1"/>
</dbReference>
<dbReference type="Proteomes" id="UP000002066">
    <property type="component" value="Chromosome"/>
</dbReference>
<evidence type="ECO:0000313" key="5">
    <source>
        <dbReference type="Proteomes" id="UP000002066"/>
    </source>
</evidence>
<evidence type="ECO:0000259" key="3">
    <source>
        <dbReference type="Pfam" id="PF05729"/>
    </source>
</evidence>
<feature type="transmembrane region" description="Helical" evidence="2">
    <location>
        <begin position="465"/>
        <end position="485"/>
    </location>
</feature>
<feature type="transmembrane region" description="Helical" evidence="2">
    <location>
        <begin position="432"/>
        <end position="453"/>
    </location>
</feature>
<keyword evidence="2" id="KW-0812">Transmembrane</keyword>
<dbReference type="InterPro" id="IPR007111">
    <property type="entry name" value="NACHT_NTPase"/>
</dbReference>
<feature type="transmembrane region" description="Helical" evidence="2">
    <location>
        <begin position="628"/>
        <end position="656"/>
    </location>
</feature>
<proteinExistence type="predicted"/>
<accession>A0A8D3WDH3</accession>
<keyword evidence="2" id="KW-1133">Transmembrane helix</keyword>
<evidence type="ECO:0000256" key="2">
    <source>
        <dbReference type="SAM" id="Phobius"/>
    </source>
</evidence>
<dbReference type="SUPFAM" id="SSF52540">
    <property type="entry name" value="P-loop containing nucleoside triphosphate hydrolases"/>
    <property type="match status" value="1"/>
</dbReference>
<dbReference type="AlphaFoldDB" id="A0A8D3WDH3"/>
<evidence type="ECO:0000313" key="4">
    <source>
        <dbReference type="EMBL" id="ADW02749.1"/>
    </source>
</evidence>
<dbReference type="EMBL" id="CP002475">
    <property type="protein sequence ID" value="ADW02749.1"/>
    <property type="molecule type" value="Genomic_DNA"/>
</dbReference>
<keyword evidence="2" id="KW-0472">Membrane</keyword>
<feature type="region of interest" description="Disordered" evidence="1">
    <location>
        <begin position="1"/>
        <end position="23"/>
    </location>
</feature>
<organism evidence="4 5">
    <name type="scientific">Streptomyces pratensis (strain ATCC 33331 / IAF-45CD)</name>
    <dbReference type="NCBI Taxonomy" id="591167"/>
    <lineage>
        <taxon>Bacteria</taxon>
        <taxon>Bacillati</taxon>
        <taxon>Actinomycetota</taxon>
        <taxon>Actinomycetes</taxon>
        <taxon>Kitasatosporales</taxon>
        <taxon>Streptomycetaceae</taxon>
        <taxon>Streptomyces</taxon>
    </lineage>
</organism>
<gene>
    <name evidence="4" type="ordered locus">Sfla_1305</name>
</gene>
<reference evidence="4 5" key="1">
    <citation type="submission" date="2011-01" db="EMBL/GenBank/DDBJ databases">
        <title>Complete sequence of chromosome of Streptomyces flavogriseus ATCC 33331.</title>
        <authorList>
            <consortium name="US DOE Joint Genome Institute"/>
            <person name="Lucas S."/>
            <person name="Copeland A."/>
            <person name="Lapidus A."/>
            <person name="Cheng J.-F."/>
            <person name="Goodwin L."/>
            <person name="Pitluck S."/>
            <person name="Davenport K."/>
            <person name="Detter J.C."/>
            <person name="Han C."/>
            <person name="Tapia R."/>
            <person name="Land M."/>
            <person name="Hauser L."/>
            <person name="Kyrpides N."/>
            <person name="Ivanova N."/>
            <person name="Ovchinnikova G."/>
            <person name="Pagani I."/>
            <person name="Brumm P."/>
            <person name="Mead D."/>
            <person name="Woyke T."/>
        </authorList>
    </citation>
    <scope>NUCLEOTIDE SEQUENCE [LARGE SCALE GENOMIC DNA]</scope>
    <source>
        <strain evidence="5">ATCC 33331 / IAF-45CD</strain>
    </source>
</reference>
<dbReference type="KEGG" id="sfa:Sfla_1305"/>